<feature type="region of interest" description="Disordered" evidence="1">
    <location>
        <begin position="1"/>
        <end position="76"/>
    </location>
</feature>
<evidence type="ECO:0000256" key="1">
    <source>
        <dbReference type="SAM" id="MobiDB-lite"/>
    </source>
</evidence>
<sequence>MEAEKENESNSIVEQVNAAVDDNGAESNVQQDETAVLPNGEGSNEIAQDRSFEETDSASISTPVHGSVKVDEPIVAGGVRDSKYPEKQSELENLQSQSSSLLQGDIDLLSQRTDDLSENDSECECADTGEEHDVNLQLNSVGNYLTSQLKPPFYTVQQLSNFLDATKNQRKPKLEKYFPDLELFVESGAIAMRNATLEELDQPKRYRLKKLVSTVRKSLNSRLKKH</sequence>
<protein>
    <submittedName>
        <fullName evidence="2">Uncharacterized protein</fullName>
    </submittedName>
</protein>
<keyword evidence="3" id="KW-1185">Reference proteome</keyword>
<dbReference type="OrthoDB" id="8965142at2759"/>
<gene>
    <name evidence="2" type="ORF">DPX16_10941</name>
</gene>
<name>A0A3N0Y9H3_ANAGA</name>
<dbReference type="AlphaFoldDB" id="A0A3N0Y9H3"/>
<dbReference type="Proteomes" id="UP000281406">
    <property type="component" value="Unassembled WGS sequence"/>
</dbReference>
<proteinExistence type="predicted"/>
<organism evidence="2 3">
    <name type="scientific">Anabarilius grahami</name>
    <name type="common">Kanglang fish</name>
    <name type="synonym">Barilius grahami</name>
    <dbReference type="NCBI Taxonomy" id="495550"/>
    <lineage>
        <taxon>Eukaryota</taxon>
        <taxon>Metazoa</taxon>
        <taxon>Chordata</taxon>
        <taxon>Craniata</taxon>
        <taxon>Vertebrata</taxon>
        <taxon>Euteleostomi</taxon>
        <taxon>Actinopterygii</taxon>
        <taxon>Neopterygii</taxon>
        <taxon>Teleostei</taxon>
        <taxon>Ostariophysi</taxon>
        <taxon>Cypriniformes</taxon>
        <taxon>Xenocyprididae</taxon>
        <taxon>Xenocypridinae</taxon>
        <taxon>Xenocypridinae incertae sedis</taxon>
        <taxon>Anabarilius</taxon>
    </lineage>
</organism>
<comment type="caution">
    <text evidence="2">The sequence shown here is derived from an EMBL/GenBank/DDBJ whole genome shotgun (WGS) entry which is preliminary data.</text>
</comment>
<evidence type="ECO:0000313" key="2">
    <source>
        <dbReference type="EMBL" id="ROL42885.1"/>
    </source>
</evidence>
<evidence type="ECO:0000313" key="3">
    <source>
        <dbReference type="Proteomes" id="UP000281406"/>
    </source>
</evidence>
<accession>A0A3N0Y9H3</accession>
<dbReference type="EMBL" id="RJVU01049122">
    <property type="protein sequence ID" value="ROL42885.1"/>
    <property type="molecule type" value="Genomic_DNA"/>
</dbReference>
<reference evidence="2 3" key="1">
    <citation type="submission" date="2018-10" db="EMBL/GenBank/DDBJ databases">
        <title>Genome assembly for a Yunnan-Guizhou Plateau 3E fish, Anabarilius grahami (Regan), and its evolutionary and genetic applications.</title>
        <authorList>
            <person name="Jiang W."/>
        </authorList>
    </citation>
    <scope>NUCLEOTIDE SEQUENCE [LARGE SCALE GENOMIC DNA]</scope>
    <source>
        <strain evidence="2">AG-KIZ</strain>
        <tissue evidence="2">Muscle</tissue>
    </source>
</reference>